<accession>A0A182XRL8</accession>
<sequence length="59" mass="6852">MPLVFRRLFHWFSFLLLLLLATLHSSPPNSMLKISCRLGQIRKKKGLRGKTERGSERGE</sequence>
<dbReference type="EnsemblMetazoa" id="AQUA014491-RA">
    <property type="protein sequence ID" value="AQUA014491-PA"/>
    <property type="gene ID" value="AQUA014491"/>
</dbReference>
<reference evidence="2" key="1">
    <citation type="submission" date="2020-05" db="UniProtKB">
        <authorList>
            <consortium name="EnsemblMetazoa"/>
        </authorList>
    </citation>
    <scope>IDENTIFICATION</scope>
    <source>
        <strain evidence="2">SANGQUA</strain>
    </source>
</reference>
<evidence type="ECO:0008006" key="4">
    <source>
        <dbReference type="Google" id="ProtNLM"/>
    </source>
</evidence>
<evidence type="ECO:0000256" key="1">
    <source>
        <dbReference type="SAM" id="SignalP"/>
    </source>
</evidence>
<feature type="signal peptide" evidence="1">
    <location>
        <begin position="1"/>
        <end position="25"/>
    </location>
</feature>
<dbReference type="VEuPathDB" id="VectorBase:AQUA014491"/>
<name>A0A182XRL8_ANOQN</name>
<evidence type="ECO:0000313" key="2">
    <source>
        <dbReference type="EnsemblMetazoa" id="AQUA014491-PA"/>
    </source>
</evidence>
<protein>
    <recommendedName>
        <fullName evidence="4">Secreted protein</fullName>
    </recommendedName>
</protein>
<proteinExistence type="predicted"/>
<feature type="chain" id="PRO_5008143339" description="Secreted protein" evidence="1">
    <location>
        <begin position="26"/>
        <end position="59"/>
    </location>
</feature>
<evidence type="ECO:0000313" key="3">
    <source>
        <dbReference type="Proteomes" id="UP000076407"/>
    </source>
</evidence>
<keyword evidence="3" id="KW-1185">Reference proteome</keyword>
<organism evidence="2 3">
    <name type="scientific">Anopheles quadriannulatus</name>
    <name type="common">Mosquito</name>
    <dbReference type="NCBI Taxonomy" id="34691"/>
    <lineage>
        <taxon>Eukaryota</taxon>
        <taxon>Metazoa</taxon>
        <taxon>Ecdysozoa</taxon>
        <taxon>Arthropoda</taxon>
        <taxon>Hexapoda</taxon>
        <taxon>Insecta</taxon>
        <taxon>Pterygota</taxon>
        <taxon>Neoptera</taxon>
        <taxon>Endopterygota</taxon>
        <taxon>Diptera</taxon>
        <taxon>Nematocera</taxon>
        <taxon>Culicoidea</taxon>
        <taxon>Culicidae</taxon>
        <taxon>Anophelinae</taxon>
        <taxon>Anopheles</taxon>
    </lineage>
</organism>
<dbReference type="Proteomes" id="UP000076407">
    <property type="component" value="Unassembled WGS sequence"/>
</dbReference>
<dbReference type="AlphaFoldDB" id="A0A182XRL8"/>
<keyword evidence="1" id="KW-0732">Signal</keyword>